<keyword evidence="3" id="KW-1185">Reference proteome</keyword>
<feature type="region of interest" description="Disordered" evidence="1">
    <location>
        <begin position="1"/>
        <end position="37"/>
    </location>
</feature>
<comment type="caution">
    <text evidence="2">The sequence shown here is derived from an EMBL/GenBank/DDBJ whole genome shotgun (WGS) entry which is preliminary data.</text>
</comment>
<evidence type="ECO:0000313" key="3">
    <source>
        <dbReference type="Proteomes" id="UP000195402"/>
    </source>
</evidence>
<feature type="compositionally biased region" description="Basic and acidic residues" evidence="1">
    <location>
        <begin position="172"/>
        <end position="186"/>
    </location>
</feature>
<dbReference type="InterPro" id="IPR053346">
    <property type="entry name" value="Fra_a_1-associated"/>
</dbReference>
<dbReference type="PANTHER" id="PTHR35722">
    <property type="entry name" value="MAL D 1-ASSOCIATED PROTEIN"/>
    <property type="match status" value="1"/>
</dbReference>
<sequence>MGWEWKDEEGETNSHLGFRGVGDLDDARSPRSDEDRCSTRRIVKSQCKTEEVEPGKFIRKCEKTEQILKDCVGRPTEVVKSTTEYTEDDVTNDLGRGAFALDSSVGEPFNFNFPGLRSDIEAIERSMFGGLSRFFEGAEEMKNGFFQVFGTPRIFEDDSSSSSRRGIPIEGQLEKGTSREQRKDDSVYSDFAGQVRDV</sequence>
<dbReference type="OrthoDB" id="1914474at2759"/>
<proteinExistence type="predicted"/>
<evidence type="ECO:0000313" key="2">
    <source>
        <dbReference type="EMBL" id="OVA07198.1"/>
    </source>
</evidence>
<accession>A0A200Q9N4</accession>
<dbReference type="FunCoup" id="A0A200Q9N4">
    <property type="interactions" value="1351"/>
</dbReference>
<dbReference type="Proteomes" id="UP000195402">
    <property type="component" value="Unassembled WGS sequence"/>
</dbReference>
<reference evidence="2 3" key="1">
    <citation type="journal article" date="2017" name="Mol. Plant">
        <title>The Genome of Medicinal Plant Macleaya cordata Provides New Insights into Benzylisoquinoline Alkaloids Metabolism.</title>
        <authorList>
            <person name="Liu X."/>
            <person name="Liu Y."/>
            <person name="Huang P."/>
            <person name="Ma Y."/>
            <person name="Qing Z."/>
            <person name="Tang Q."/>
            <person name="Cao H."/>
            <person name="Cheng P."/>
            <person name="Zheng Y."/>
            <person name="Yuan Z."/>
            <person name="Zhou Y."/>
            <person name="Liu J."/>
            <person name="Tang Z."/>
            <person name="Zhuo Y."/>
            <person name="Zhang Y."/>
            <person name="Yu L."/>
            <person name="Huang J."/>
            <person name="Yang P."/>
            <person name="Peng Q."/>
            <person name="Zhang J."/>
            <person name="Jiang W."/>
            <person name="Zhang Z."/>
            <person name="Lin K."/>
            <person name="Ro D.K."/>
            <person name="Chen X."/>
            <person name="Xiong X."/>
            <person name="Shang Y."/>
            <person name="Huang S."/>
            <person name="Zeng J."/>
        </authorList>
    </citation>
    <scope>NUCLEOTIDE SEQUENCE [LARGE SCALE GENOMIC DNA]</scope>
    <source>
        <strain evidence="3">cv. BLH2017</strain>
        <tissue evidence="2">Root</tissue>
    </source>
</reference>
<organism evidence="2 3">
    <name type="scientific">Macleaya cordata</name>
    <name type="common">Five-seeded plume-poppy</name>
    <name type="synonym">Bocconia cordata</name>
    <dbReference type="NCBI Taxonomy" id="56857"/>
    <lineage>
        <taxon>Eukaryota</taxon>
        <taxon>Viridiplantae</taxon>
        <taxon>Streptophyta</taxon>
        <taxon>Embryophyta</taxon>
        <taxon>Tracheophyta</taxon>
        <taxon>Spermatophyta</taxon>
        <taxon>Magnoliopsida</taxon>
        <taxon>Ranunculales</taxon>
        <taxon>Papaveraceae</taxon>
        <taxon>Papaveroideae</taxon>
        <taxon>Macleaya</taxon>
    </lineage>
</organism>
<feature type="region of interest" description="Disordered" evidence="1">
    <location>
        <begin position="156"/>
        <end position="198"/>
    </location>
</feature>
<dbReference type="PANTHER" id="PTHR35722:SF1">
    <property type="entry name" value="MAL D 1-ASSOCIATED PROTEIN"/>
    <property type="match status" value="1"/>
</dbReference>
<dbReference type="AlphaFoldDB" id="A0A200Q9N4"/>
<dbReference type="EMBL" id="MVGT01002634">
    <property type="protein sequence ID" value="OVA07198.1"/>
    <property type="molecule type" value="Genomic_DNA"/>
</dbReference>
<feature type="compositionally biased region" description="Basic and acidic residues" evidence="1">
    <location>
        <begin position="25"/>
        <end position="37"/>
    </location>
</feature>
<protein>
    <recommendedName>
        <fullName evidence="4">Mal d 1-associated protein</fullName>
    </recommendedName>
</protein>
<dbReference type="OMA" id="EMRNGFF"/>
<dbReference type="InParanoid" id="A0A200Q9N4"/>
<gene>
    <name evidence="2" type="ORF">BVC80_1289g123</name>
</gene>
<name>A0A200Q9N4_MACCD</name>
<feature type="compositionally biased region" description="Acidic residues" evidence="1">
    <location>
        <begin position="1"/>
        <end position="11"/>
    </location>
</feature>
<evidence type="ECO:0008006" key="4">
    <source>
        <dbReference type="Google" id="ProtNLM"/>
    </source>
</evidence>
<evidence type="ECO:0000256" key="1">
    <source>
        <dbReference type="SAM" id="MobiDB-lite"/>
    </source>
</evidence>
<dbReference type="STRING" id="56857.A0A200Q9N4"/>